<dbReference type="InterPro" id="IPR054331">
    <property type="entry name" value="LiaF_TM"/>
</dbReference>
<keyword evidence="1" id="KW-1133">Transmembrane helix</keyword>
<accession>A0ABQ4N5I1</accession>
<evidence type="ECO:0000256" key="1">
    <source>
        <dbReference type="SAM" id="Phobius"/>
    </source>
</evidence>
<evidence type="ECO:0000259" key="2">
    <source>
        <dbReference type="Pfam" id="PF22570"/>
    </source>
</evidence>
<dbReference type="EMBL" id="BOVJ01000062">
    <property type="protein sequence ID" value="GIQ63419.1"/>
    <property type="molecule type" value="Genomic_DNA"/>
</dbReference>
<evidence type="ECO:0000313" key="4">
    <source>
        <dbReference type="Proteomes" id="UP000680304"/>
    </source>
</evidence>
<proteinExistence type="predicted"/>
<feature type="domain" description="LiaF transmembrane" evidence="2">
    <location>
        <begin position="16"/>
        <end position="103"/>
    </location>
</feature>
<keyword evidence="4" id="KW-1185">Reference proteome</keyword>
<dbReference type="Proteomes" id="UP000680304">
    <property type="component" value="Unassembled WGS sequence"/>
</dbReference>
<feature type="transmembrane region" description="Helical" evidence="1">
    <location>
        <begin position="63"/>
        <end position="96"/>
    </location>
</feature>
<sequence length="105" mass="11187">MKKGGDDRNMNGKSALGAILVIIGGLIVLDFIGISLGSIIGFLFPFILIGLGILGWVNNSKIVGAVLTVVGVIMLFGKFAGFFMLLLAIGMIVWGISLFRNKRVF</sequence>
<reference evidence="3 4" key="1">
    <citation type="submission" date="2021-04" db="EMBL/GenBank/DDBJ databases">
        <title>Draft genome sequence of Paenibacillus cisolokensis, LC2-13A.</title>
        <authorList>
            <person name="Uke A."/>
            <person name="Chhe C."/>
            <person name="Baramee S."/>
            <person name="Kosugi A."/>
        </authorList>
    </citation>
    <scope>NUCLEOTIDE SEQUENCE [LARGE SCALE GENOMIC DNA]</scope>
    <source>
        <strain evidence="3 4">LC2-13A</strain>
    </source>
</reference>
<comment type="caution">
    <text evidence="3">The sequence shown here is derived from an EMBL/GenBank/DDBJ whole genome shotgun (WGS) entry which is preliminary data.</text>
</comment>
<organism evidence="3 4">
    <name type="scientific">Paenibacillus cisolokensis</name>
    <dbReference type="NCBI Taxonomy" id="1658519"/>
    <lineage>
        <taxon>Bacteria</taxon>
        <taxon>Bacillati</taxon>
        <taxon>Bacillota</taxon>
        <taxon>Bacilli</taxon>
        <taxon>Bacillales</taxon>
        <taxon>Paenibacillaceae</taxon>
        <taxon>Paenibacillus</taxon>
    </lineage>
</organism>
<dbReference type="RefSeq" id="WP_235593226.1">
    <property type="nucleotide sequence ID" value="NZ_BOVJ01000062.1"/>
</dbReference>
<evidence type="ECO:0000313" key="3">
    <source>
        <dbReference type="EMBL" id="GIQ63419.1"/>
    </source>
</evidence>
<keyword evidence="1" id="KW-0472">Membrane</keyword>
<dbReference type="Pfam" id="PF22570">
    <property type="entry name" value="LiaF-TM"/>
    <property type="match status" value="1"/>
</dbReference>
<feature type="transmembrane region" description="Helical" evidence="1">
    <location>
        <begin position="39"/>
        <end position="57"/>
    </location>
</feature>
<name>A0ABQ4N5I1_9BACL</name>
<feature type="transmembrane region" description="Helical" evidence="1">
    <location>
        <begin position="15"/>
        <end position="32"/>
    </location>
</feature>
<gene>
    <name evidence="3" type="ORF">PACILC2_19870</name>
</gene>
<keyword evidence="1" id="KW-0812">Transmembrane</keyword>
<protein>
    <recommendedName>
        <fullName evidence="2">LiaF transmembrane domain-containing protein</fullName>
    </recommendedName>
</protein>